<protein>
    <submittedName>
        <fullName evidence="1">Uncharacterized protein</fullName>
    </submittedName>
</protein>
<evidence type="ECO:0000313" key="2">
    <source>
        <dbReference type="Proteomes" id="UP000708298"/>
    </source>
</evidence>
<comment type="caution">
    <text evidence="1">The sequence shown here is derived from an EMBL/GenBank/DDBJ whole genome shotgun (WGS) entry which is preliminary data.</text>
</comment>
<dbReference type="RefSeq" id="WP_227323966.1">
    <property type="nucleotide sequence ID" value="NZ_JAESVB010000029.1"/>
</dbReference>
<keyword evidence="2" id="KW-1185">Reference proteome</keyword>
<dbReference type="EMBL" id="JAESVB010000029">
    <property type="protein sequence ID" value="MCB8878321.1"/>
    <property type="molecule type" value="Genomic_DNA"/>
</dbReference>
<evidence type="ECO:0000313" key="1">
    <source>
        <dbReference type="EMBL" id="MCB8878321.1"/>
    </source>
</evidence>
<proteinExistence type="predicted"/>
<sequence length="63" mass="7015">MGVLEFKGMSADDPTFKSWAADHRERNGGNIRVSLGATGARVMFAKEADMTFWKNRFQKMGCG</sequence>
<dbReference type="Proteomes" id="UP000708298">
    <property type="component" value="Unassembled WGS sequence"/>
</dbReference>
<reference evidence="1" key="1">
    <citation type="journal article" date="2021" name="Microorganisms">
        <title>Acidisoma silvae sp. nov. and Acidisomacellulosilytica sp. nov., Two Acidophilic Bacteria Isolated from Decaying Wood, Hydrolyzing Cellulose and Producing Poly-3-hydroxybutyrate.</title>
        <authorList>
            <person name="Mieszkin S."/>
            <person name="Pouder E."/>
            <person name="Uroz S."/>
            <person name="Simon-Colin C."/>
            <person name="Alain K."/>
        </authorList>
    </citation>
    <scope>NUCLEOTIDE SEQUENCE</scope>
    <source>
        <strain evidence="1">HW T2.11</strain>
    </source>
</reference>
<name>A0A963YWL1_9PROT</name>
<accession>A0A963YWL1</accession>
<organism evidence="1 2">
    <name type="scientific">Acidisoma silvae</name>
    <dbReference type="NCBI Taxonomy" id="2802396"/>
    <lineage>
        <taxon>Bacteria</taxon>
        <taxon>Pseudomonadati</taxon>
        <taxon>Pseudomonadota</taxon>
        <taxon>Alphaproteobacteria</taxon>
        <taxon>Acetobacterales</taxon>
        <taxon>Acidocellaceae</taxon>
        <taxon>Acidisoma</taxon>
    </lineage>
</organism>
<gene>
    <name evidence="1" type="ORF">ASILVAE211_24300</name>
</gene>
<dbReference type="AlphaFoldDB" id="A0A963YWL1"/>
<reference evidence="1" key="2">
    <citation type="submission" date="2021-01" db="EMBL/GenBank/DDBJ databases">
        <authorList>
            <person name="Mieszkin S."/>
            <person name="Pouder E."/>
            <person name="Alain K."/>
        </authorList>
    </citation>
    <scope>NUCLEOTIDE SEQUENCE</scope>
    <source>
        <strain evidence="1">HW T2.11</strain>
    </source>
</reference>